<dbReference type="RefSeq" id="WP_282908175.1">
    <property type="nucleotide sequence ID" value="NZ_JAGRPV010000001.1"/>
</dbReference>
<dbReference type="Pfam" id="PF01170">
    <property type="entry name" value="UPF0020"/>
    <property type="match status" value="1"/>
</dbReference>
<keyword evidence="2" id="KW-0808">Transferase</keyword>
<keyword evidence="2" id="KW-0489">Methyltransferase</keyword>
<keyword evidence="3" id="KW-1185">Reference proteome</keyword>
<dbReference type="GO" id="GO:0032259">
    <property type="term" value="P:methylation"/>
    <property type="evidence" value="ECO:0007669"/>
    <property type="project" value="UniProtKB-KW"/>
</dbReference>
<evidence type="ECO:0000313" key="3">
    <source>
        <dbReference type="Proteomes" id="UP001161691"/>
    </source>
</evidence>
<comment type="caution">
    <text evidence="2">The sequence shown here is derived from an EMBL/GenBank/DDBJ whole genome shotgun (WGS) entry which is preliminary data.</text>
</comment>
<evidence type="ECO:0000313" key="2">
    <source>
        <dbReference type="EMBL" id="MDI4645225.1"/>
    </source>
</evidence>
<dbReference type="EMBL" id="JAGRPV010000001">
    <property type="protein sequence ID" value="MDI4645225.1"/>
    <property type="molecule type" value="Genomic_DNA"/>
</dbReference>
<proteinExistence type="predicted"/>
<accession>A0ABT6TEH7</accession>
<dbReference type="Gene3D" id="3.40.50.150">
    <property type="entry name" value="Vaccinia Virus protein VP39"/>
    <property type="match status" value="1"/>
</dbReference>
<reference evidence="2" key="1">
    <citation type="submission" date="2023-04" db="EMBL/GenBank/DDBJ databases">
        <title>Comparative genomic analysis of Cohnella hashimotonis sp. nov., isolated from the International Space Station.</title>
        <authorList>
            <person name="Venkateswaran K."/>
            <person name="Simpson A."/>
        </authorList>
    </citation>
    <scope>NUCLEOTIDE SEQUENCE</scope>
    <source>
        <strain evidence="2">F6_2S_P_1</strain>
    </source>
</reference>
<feature type="domain" description="Ribosomal RNA large subunit methyltransferase K/L-like methyltransferase" evidence="1">
    <location>
        <begin position="152"/>
        <end position="225"/>
    </location>
</feature>
<dbReference type="InterPro" id="IPR029063">
    <property type="entry name" value="SAM-dependent_MTases_sf"/>
</dbReference>
<dbReference type="PANTHER" id="PTHR14911:SF13">
    <property type="entry name" value="TRNA (GUANINE(6)-N2)-METHYLTRANSFERASE THUMP3"/>
    <property type="match status" value="1"/>
</dbReference>
<protein>
    <submittedName>
        <fullName evidence="2">RNA methyltransferase</fullName>
    </submittedName>
</protein>
<name>A0ABT6TEH7_9BACL</name>
<dbReference type="InterPro" id="IPR000241">
    <property type="entry name" value="RlmKL-like_Mtase"/>
</dbReference>
<dbReference type="CDD" id="cd02440">
    <property type="entry name" value="AdoMet_MTases"/>
    <property type="match status" value="1"/>
</dbReference>
<organism evidence="2 3">
    <name type="scientific">Cohnella hashimotonis</name>
    <dbReference type="NCBI Taxonomy" id="2826895"/>
    <lineage>
        <taxon>Bacteria</taxon>
        <taxon>Bacillati</taxon>
        <taxon>Bacillota</taxon>
        <taxon>Bacilli</taxon>
        <taxon>Bacillales</taxon>
        <taxon>Paenibacillaceae</taxon>
        <taxon>Cohnella</taxon>
    </lineage>
</organism>
<dbReference type="SUPFAM" id="SSF53335">
    <property type="entry name" value="S-adenosyl-L-methionine-dependent methyltransferases"/>
    <property type="match status" value="1"/>
</dbReference>
<dbReference type="PANTHER" id="PTHR14911">
    <property type="entry name" value="THUMP DOMAIN-CONTAINING"/>
    <property type="match status" value="1"/>
</dbReference>
<evidence type="ECO:0000259" key="1">
    <source>
        <dbReference type="Pfam" id="PF01170"/>
    </source>
</evidence>
<gene>
    <name evidence="2" type="ORF">KB449_09650</name>
</gene>
<sequence>MYIYTYAAHEDEHSLCRLELRSLFGIDPDRPIFISPVQVDPSRSPFIKERLEVLYEGDSIEDIANQVAEMPATQASFKVLFVKTNDLPADGKMTYEDQREIERQVGMRVKGRADMRQPDTVFGIATLGGRWYFGSHAKNRSVWLDHMEKPRQYSMALPTRIARAVANIAVPRPDGIKAVDPCCGIGTVLVEALSMGIDMVGREINPLLAGGARENIAHFGLQGEVVLGPIAEVYKSYDAAVVDLPYNHVSKITAGEQQSILRHARRIAGRVVIVSIEPIDDMLTAAGFSIRDRGFVKKGAFCRYVILCE</sequence>
<dbReference type="GO" id="GO:0008168">
    <property type="term" value="F:methyltransferase activity"/>
    <property type="evidence" value="ECO:0007669"/>
    <property type="project" value="UniProtKB-KW"/>
</dbReference>
<dbReference type="Proteomes" id="UP001161691">
    <property type="component" value="Unassembled WGS sequence"/>
</dbReference>